<sequence>MPSSPKKLIFDLFKTPSPSSDNSSASGSRESLLRSASTSTAALLENASKASGHAGKVLEKYEPFSTSLGIRTKEGVILAAEKRADSKLIVNDSIEKIAKIDEHIGVTYAGLIAFCYNRSSTSKPPKTAKPDFKHADQPPSTDDNDTTKPEQQLKPQTKSNEHYSDKDFLEATEYTSQNFKACCDMCTNLNNTECNELVCKYGLDADYVFY</sequence>
<proteinExistence type="predicted"/>
<reference evidence="2" key="1">
    <citation type="submission" date="2022-11" db="UniProtKB">
        <authorList>
            <consortium name="WormBaseParasite"/>
        </authorList>
    </citation>
    <scope>IDENTIFICATION</scope>
</reference>
<dbReference type="WBParaSite" id="PS1159_v2.g17144.t1">
    <property type="protein sequence ID" value="PS1159_v2.g17144.t1"/>
    <property type="gene ID" value="PS1159_v2.g17144"/>
</dbReference>
<protein>
    <submittedName>
        <fullName evidence="2">Uncharacterized protein</fullName>
    </submittedName>
</protein>
<evidence type="ECO:0000313" key="1">
    <source>
        <dbReference type="Proteomes" id="UP000887580"/>
    </source>
</evidence>
<organism evidence="1 2">
    <name type="scientific">Panagrolaimus sp. PS1159</name>
    <dbReference type="NCBI Taxonomy" id="55785"/>
    <lineage>
        <taxon>Eukaryota</taxon>
        <taxon>Metazoa</taxon>
        <taxon>Ecdysozoa</taxon>
        <taxon>Nematoda</taxon>
        <taxon>Chromadorea</taxon>
        <taxon>Rhabditida</taxon>
        <taxon>Tylenchina</taxon>
        <taxon>Panagrolaimomorpha</taxon>
        <taxon>Panagrolaimoidea</taxon>
        <taxon>Panagrolaimidae</taxon>
        <taxon>Panagrolaimus</taxon>
    </lineage>
</organism>
<evidence type="ECO:0000313" key="2">
    <source>
        <dbReference type="WBParaSite" id="PS1159_v2.g17144.t1"/>
    </source>
</evidence>
<dbReference type="Proteomes" id="UP000887580">
    <property type="component" value="Unplaced"/>
</dbReference>
<accession>A0AC35FG30</accession>
<name>A0AC35FG30_9BILA</name>